<name>A0A1W1H0A6_9GAMM</name>
<dbReference type="AlphaFoldDB" id="A0A1W1H0A6"/>
<feature type="compositionally biased region" description="Polar residues" evidence="1">
    <location>
        <begin position="1"/>
        <end position="16"/>
    </location>
</feature>
<organism evidence="2 3">
    <name type="scientific">Stenotrophomonas indicatrix</name>
    <dbReference type="NCBI Taxonomy" id="2045451"/>
    <lineage>
        <taxon>Bacteria</taxon>
        <taxon>Pseudomonadati</taxon>
        <taxon>Pseudomonadota</taxon>
        <taxon>Gammaproteobacteria</taxon>
        <taxon>Lysobacterales</taxon>
        <taxon>Lysobacteraceae</taxon>
        <taxon>Stenotrophomonas</taxon>
    </lineage>
</organism>
<evidence type="ECO:0000313" key="2">
    <source>
        <dbReference type="EMBL" id="SLM24914.1"/>
    </source>
</evidence>
<feature type="compositionally biased region" description="Basic and acidic residues" evidence="1">
    <location>
        <begin position="35"/>
        <end position="45"/>
    </location>
</feature>
<reference evidence="3" key="1">
    <citation type="submission" date="2016-10" db="EMBL/GenBank/DDBJ databases">
        <authorList>
            <person name="Varghese N."/>
        </authorList>
    </citation>
    <scope>NUCLEOTIDE SEQUENCE [LARGE SCALE GENOMIC DNA]</scope>
    <source>
        <strain evidence="3">92MFCol6.1</strain>
    </source>
</reference>
<feature type="region of interest" description="Disordered" evidence="1">
    <location>
        <begin position="1"/>
        <end position="76"/>
    </location>
</feature>
<evidence type="ECO:0000256" key="1">
    <source>
        <dbReference type="SAM" id="MobiDB-lite"/>
    </source>
</evidence>
<evidence type="ECO:0000313" key="3">
    <source>
        <dbReference type="Proteomes" id="UP000191133"/>
    </source>
</evidence>
<feature type="compositionally biased region" description="Low complexity" evidence="1">
    <location>
        <begin position="21"/>
        <end position="31"/>
    </location>
</feature>
<dbReference type="RefSeq" id="WP_139784961.1">
    <property type="nucleotide sequence ID" value="NZ_DAIRPY010000003.1"/>
</dbReference>
<protein>
    <submittedName>
        <fullName evidence="2">Uncharacterized protein</fullName>
    </submittedName>
</protein>
<gene>
    <name evidence="2" type="ORF">SAMN04488690_2642</name>
</gene>
<feature type="compositionally biased region" description="Basic and acidic residues" evidence="1">
    <location>
        <begin position="64"/>
        <end position="76"/>
    </location>
</feature>
<accession>A0A1W1H0A6</accession>
<dbReference type="Proteomes" id="UP000191133">
    <property type="component" value="Unassembled WGS sequence"/>
</dbReference>
<proteinExistence type="predicted"/>
<sequence length="76" mass="8273">MNNNTPQGQTDRTNAPTGIKQAAQQGQADGNAMGGDRKQDGKQRQQEQQVQQDAKPVGPQKSGQEQKSEPGRDSRR</sequence>
<dbReference type="EMBL" id="FWEU01000003">
    <property type="protein sequence ID" value="SLM24914.1"/>
    <property type="molecule type" value="Genomic_DNA"/>
</dbReference>